<dbReference type="InterPro" id="IPR036576">
    <property type="entry name" value="WRKY_dom_sf"/>
</dbReference>
<evidence type="ECO:0000259" key="8">
    <source>
        <dbReference type="PROSITE" id="PS50811"/>
    </source>
</evidence>
<dbReference type="SMART" id="SM00774">
    <property type="entry name" value="WRKY"/>
    <property type="match status" value="2"/>
</dbReference>
<evidence type="ECO:0000256" key="7">
    <source>
        <dbReference type="SAM" id="MobiDB-lite"/>
    </source>
</evidence>
<organism evidence="9">
    <name type="scientific">Canarium album</name>
    <dbReference type="NCBI Taxonomy" id="300208"/>
    <lineage>
        <taxon>Eukaryota</taxon>
        <taxon>Viridiplantae</taxon>
        <taxon>Streptophyta</taxon>
        <taxon>Embryophyta</taxon>
        <taxon>Tracheophyta</taxon>
        <taxon>Spermatophyta</taxon>
        <taxon>Magnoliopsida</taxon>
        <taxon>eudicotyledons</taxon>
        <taxon>Gunneridae</taxon>
        <taxon>Pentapetalae</taxon>
        <taxon>rosids</taxon>
        <taxon>malvids</taxon>
        <taxon>Sapindales</taxon>
        <taxon>Burseraceae</taxon>
        <taxon>Canarium</taxon>
    </lineage>
</organism>
<dbReference type="EMBL" id="MG356653">
    <property type="protein sequence ID" value="AXY96406.1"/>
    <property type="molecule type" value="mRNA"/>
</dbReference>
<dbReference type="InterPro" id="IPR003657">
    <property type="entry name" value="WRKY_dom"/>
</dbReference>
<evidence type="ECO:0000256" key="1">
    <source>
        <dbReference type="ARBA" id="ARBA00004123"/>
    </source>
</evidence>
<evidence type="ECO:0000256" key="2">
    <source>
        <dbReference type="ARBA" id="ARBA00022737"/>
    </source>
</evidence>
<dbReference type="PROSITE" id="PS50811">
    <property type="entry name" value="WRKY"/>
    <property type="match status" value="2"/>
</dbReference>
<feature type="domain" description="WRKY" evidence="8">
    <location>
        <begin position="205"/>
        <end position="269"/>
    </location>
</feature>
<keyword evidence="6" id="KW-0539">Nucleus</keyword>
<feature type="compositionally biased region" description="Polar residues" evidence="7">
    <location>
        <begin position="268"/>
        <end position="315"/>
    </location>
</feature>
<keyword evidence="2" id="KW-0677">Repeat</keyword>
<keyword evidence="4" id="KW-0238">DNA-binding</keyword>
<evidence type="ECO:0000256" key="6">
    <source>
        <dbReference type="ARBA" id="ARBA00023242"/>
    </source>
</evidence>
<feature type="domain" description="WRKY" evidence="8">
    <location>
        <begin position="372"/>
        <end position="437"/>
    </location>
</feature>
<dbReference type="GO" id="GO:0003700">
    <property type="term" value="F:DNA-binding transcription factor activity"/>
    <property type="evidence" value="ECO:0007669"/>
    <property type="project" value="InterPro"/>
</dbReference>
<dbReference type="Pfam" id="PF03106">
    <property type="entry name" value="WRKY"/>
    <property type="match status" value="2"/>
</dbReference>
<dbReference type="AlphaFoldDB" id="A0A385JFL9"/>
<feature type="region of interest" description="Disordered" evidence="7">
    <location>
        <begin position="259"/>
        <end position="351"/>
    </location>
</feature>
<keyword evidence="5" id="KW-0804">Transcription</keyword>
<dbReference type="GO" id="GO:0005634">
    <property type="term" value="C:nucleus"/>
    <property type="evidence" value="ECO:0007669"/>
    <property type="project" value="UniProtKB-SubCell"/>
</dbReference>
<evidence type="ECO:0000256" key="5">
    <source>
        <dbReference type="ARBA" id="ARBA00023163"/>
    </source>
</evidence>
<evidence type="ECO:0000256" key="3">
    <source>
        <dbReference type="ARBA" id="ARBA00023015"/>
    </source>
</evidence>
<dbReference type="GO" id="GO:0043565">
    <property type="term" value="F:sequence-specific DNA binding"/>
    <property type="evidence" value="ECO:0007669"/>
    <property type="project" value="InterPro"/>
</dbReference>
<feature type="region of interest" description="Disordered" evidence="7">
    <location>
        <begin position="433"/>
        <end position="452"/>
    </location>
</feature>
<reference evidence="9" key="1">
    <citation type="submission" date="2017-10" db="EMBL/GenBank/DDBJ databases">
        <title>Cloning and Expression Profiling of WRKY Transcription Factor of Canarium album (Lour.) Raeusch under Low Temperature Stress.</title>
        <authorList>
            <person name="Lai R."/>
            <person name="Wu R."/>
        </authorList>
    </citation>
    <scope>NUCLEOTIDE SEQUENCE</scope>
</reference>
<feature type="compositionally biased region" description="Basic and acidic residues" evidence="7">
    <location>
        <begin position="339"/>
        <end position="348"/>
    </location>
</feature>
<protein>
    <submittedName>
        <fullName evidence="9">WRKY transcription factor 33</fullName>
    </submittedName>
</protein>
<evidence type="ECO:0000313" key="9">
    <source>
        <dbReference type="EMBL" id="AXY96406.1"/>
    </source>
</evidence>
<name>A0A385JFL9_9ROSI</name>
<evidence type="ECO:0000256" key="4">
    <source>
        <dbReference type="ARBA" id="ARBA00023125"/>
    </source>
</evidence>
<accession>A0A385JFL9</accession>
<sequence>MRAHQDTMKNIASSFLSSQFSIPPSLSFMSSSSANTLDPSINTNSYLSFPTQFMASSFMNGMDNISQERTSNSINWGFSNSNYSTDQLGIEIPKYKSSVPSSIPISPPPVSPSSYLALPPGFSPTDFLDSPVLFSNEESVKRQHESWNFNKTTKQPDFSVEKTGVKSEFAPSFSSEMASFQTNMQGDAAPQSGYSHYPQPPHYTREQKRSEDGYNWRKYGQKQVKGSENPRSYYKCTYPDCPTKKKVERSLDGQITEIVYKGSHNHPKPQSTRRSSSQPMQHSTCANSDISDQSMGAMGNAQTESFSMQGDSSASFGEDDFDQGSPTSNPEGDADENEHEAKRWKGQNEIDGVIGTGSRTVREPRIVVQTTSDIDILDDGYRWRKYGQKVVKGNPNPRSYYKCTTIGCPVRKHVERASHDTRAVITTYEGKHNHDVPAARGSGYTLSRPPTNNNSSIVPLPIRPSVTVMPNHSNQLSYTNSLQTVPTSGSQAQFTPEMLQSSASFGFSGFGKPTSSYMNQTQHSVGVFPRAKEEPREDSFLSSFLSN</sequence>
<proteinExistence type="evidence at transcript level"/>
<feature type="compositionally biased region" description="Basic and acidic residues" evidence="7">
    <location>
        <begin position="203"/>
        <end position="215"/>
    </location>
</feature>
<dbReference type="FunFam" id="2.20.25.80:FF:000001">
    <property type="entry name" value="WRKY transcription factor 33"/>
    <property type="match status" value="1"/>
</dbReference>
<dbReference type="SUPFAM" id="SSF118290">
    <property type="entry name" value="WRKY DNA-binding domain"/>
    <property type="match status" value="2"/>
</dbReference>
<dbReference type="PANTHER" id="PTHR31221:SF342">
    <property type="entry name" value="WRKY DOMAIN-CONTAINING PROTEIN"/>
    <property type="match status" value="1"/>
</dbReference>
<feature type="region of interest" description="Disordered" evidence="7">
    <location>
        <begin position="220"/>
        <end position="239"/>
    </location>
</feature>
<dbReference type="Gene3D" id="2.20.25.80">
    <property type="entry name" value="WRKY domain"/>
    <property type="match status" value="2"/>
</dbReference>
<dbReference type="InterPro" id="IPR044810">
    <property type="entry name" value="WRKY_plant"/>
</dbReference>
<feature type="region of interest" description="Disordered" evidence="7">
    <location>
        <begin position="185"/>
        <end position="215"/>
    </location>
</feature>
<dbReference type="PANTHER" id="PTHR31221">
    <property type="entry name" value="WRKY TRANSCRIPTION FACTOR PROTEIN 1-RELATED"/>
    <property type="match status" value="1"/>
</dbReference>
<comment type="subcellular location">
    <subcellularLocation>
        <location evidence="1">Nucleus</location>
    </subcellularLocation>
</comment>
<dbReference type="FunFam" id="2.20.25.80:FF:000006">
    <property type="entry name" value="WRKY transcription factor"/>
    <property type="match status" value="1"/>
</dbReference>
<keyword evidence="3" id="KW-0805">Transcription regulation</keyword>